<keyword evidence="1" id="KW-0378">Hydrolase</keyword>
<protein>
    <submittedName>
        <fullName evidence="1">DDE superfamily endonuclease</fullName>
    </submittedName>
</protein>
<comment type="caution">
    <text evidence="1">The sequence shown here is derived from an EMBL/GenBank/DDBJ whole genome shotgun (WGS) entry which is preliminary data.</text>
</comment>
<dbReference type="GO" id="GO:0003676">
    <property type="term" value="F:nucleic acid binding"/>
    <property type="evidence" value="ECO:0007669"/>
    <property type="project" value="InterPro"/>
</dbReference>
<keyword evidence="1" id="KW-0540">Nuclease</keyword>
<dbReference type="Proteomes" id="UP000265800">
    <property type="component" value="Unassembled WGS sequence"/>
</dbReference>
<dbReference type="EMBL" id="QWKZ01000206">
    <property type="protein sequence ID" value="RIH80821.1"/>
    <property type="molecule type" value="Genomic_DNA"/>
</dbReference>
<organism evidence="1 2">
    <name type="scientific">Meiothermus luteus</name>
    <dbReference type="NCBI Taxonomy" id="2026184"/>
    <lineage>
        <taxon>Bacteria</taxon>
        <taxon>Thermotogati</taxon>
        <taxon>Deinococcota</taxon>
        <taxon>Deinococci</taxon>
        <taxon>Thermales</taxon>
        <taxon>Thermaceae</taxon>
        <taxon>Meiothermus</taxon>
    </lineage>
</organism>
<sequence>MEDSPQSTATECCQGRCGSASALEKGGLKALIAEQLHRGGQTLGEALGRIGFSDELRLGLLGQVRRVLAPRGVKVVQTVQRAYQYAYLLLAVIPAIGQLRWGWIPRLKQEHLKPVLEQWGLAINVWDGAGVHRGRSLSELAGSRILQPAYSPELNPAERVFEEVRRAIEGKVYPSLEHKRLAAEEFLTQLAADPTRVKRLCFWPWIQEALCVTSS</sequence>
<dbReference type="AlphaFoldDB" id="A0A399EEV5"/>
<evidence type="ECO:0000313" key="1">
    <source>
        <dbReference type="EMBL" id="RIH80821.1"/>
    </source>
</evidence>
<keyword evidence="1" id="KW-0255">Endonuclease</keyword>
<name>A0A399EEV5_9DEIN</name>
<keyword evidence="2" id="KW-1185">Reference proteome</keyword>
<evidence type="ECO:0000313" key="2">
    <source>
        <dbReference type="Proteomes" id="UP000265800"/>
    </source>
</evidence>
<reference evidence="1 2" key="1">
    <citation type="submission" date="2018-08" db="EMBL/GenBank/DDBJ databases">
        <title>Meiothermus luteus KCTC 52599 genome sequencing project.</title>
        <authorList>
            <person name="Da Costa M.S."/>
            <person name="Albuquerque L."/>
            <person name="Raposo P."/>
            <person name="Froufe H.J.C."/>
            <person name="Barroso C.S."/>
            <person name="Egas C."/>
        </authorList>
    </citation>
    <scope>NUCLEOTIDE SEQUENCE [LARGE SCALE GENOMIC DNA]</scope>
    <source>
        <strain evidence="1 2">KCTC 52599</strain>
    </source>
</reference>
<dbReference type="OrthoDB" id="64529at2"/>
<dbReference type="GO" id="GO:0004519">
    <property type="term" value="F:endonuclease activity"/>
    <property type="evidence" value="ECO:0007669"/>
    <property type="project" value="UniProtKB-KW"/>
</dbReference>
<gene>
    <name evidence="1" type="ORF">Mlute_02907</name>
</gene>
<dbReference type="Gene3D" id="3.30.420.10">
    <property type="entry name" value="Ribonuclease H-like superfamily/Ribonuclease H"/>
    <property type="match status" value="1"/>
</dbReference>
<accession>A0A399EEV5</accession>
<proteinExistence type="predicted"/>
<dbReference type="InterPro" id="IPR036397">
    <property type="entry name" value="RNaseH_sf"/>
</dbReference>